<accession>A0ABV4U6H1</accession>
<keyword evidence="1" id="KW-1133">Transmembrane helix</keyword>
<organism evidence="3 4">
    <name type="scientific">Natronomicrosphaera hydrolytica</name>
    <dbReference type="NCBI Taxonomy" id="3242702"/>
    <lineage>
        <taxon>Bacteria</taxon>
        <taxon>Pseudomonadati</taxon>
        <taxon>Planctomycetota</taxon>
        <taxon>Phycisphaerae</taxon>
        <taxon>Phycisphaerales</taxon>
        <taxon>Phycisphaeraceae</taxon>
        <taxon>Natronomicrosphaera</taxon>
    </lineage>
</organism>
<evidence type="ECO:0000313" key="4">
    <source>
        <dbReference type="Proteomes" id="UP001575105"/>
    </source>
</evidence>
<dbReference type="Proteomes" id="UP001575105">
    <property type="component" value="Unassembled WGS sequence"/>
</dbReference>
<keyword evidence="1" id="KW-0472">Membrane</keyword>
<name>A0ABV4U6H1_9BACT</name>
<dbReference type="PANTHER" id="PTHR30093:SF2">
    <property type="entry name" value="TYPE II SECRETION SYSTEM PROTEIN H"/>
    <property type="match status" value="1"/>
</dbReference>
<dbReference type="Pfam" id="PF07963">
    <property type="entry name" value="N_methyl"/>
    <property type="match status" value="1"/>
</dbReference>
<dbReference type="SUPFAM" id="SSF54523">
    <property type="entry name" value="Pili subunits"/>
    <property type="match status" value="1"/>
</dbReference>
<dbReference type="InterPro" id="IPR012902">
    <property type="entry name" value="N_methyl_site"/>
</dbReference>
<dbReference type="InterPro" id="IPR045584">
    <property type="entry name" value="Pilin-like"/>
</dbReference>
<feature type="domain" description="DUF1559" evidence="2">
    <location>
        <begin position="33"/>
        <end position="95"/>
    </location>
</feature>
<keyword evidence="4" id="KW-1185">Reference proteome</keyword>
<dbReference type="Gene3D" id="3.30.700.10">
    <property type="entry name" value="Glycoprotein, Type 4 Pilin"/>
    <property type="match status" value="1"/>
</dbReference>
<protein>
    <submittedName>
        <fullName evidence="3">DUF1559 domain-containing protein</fullName>
    </submittedName>
</protein>
<gene>
    <name evidence="3" type="ORF">ACERK3_10700</name>
</gene>
<dbReference type="RefSeq" id="WP_425345692.1">
    <property type="nucleotide sequence ID" value="NZ_JBGUBD010000006.1"/>
</dbReference>
<evidence type="ECO:0000313" key="3">
    <source>
        <dbReference type="EMBL" id="MFA9478765.1"/>
    </source>
</evidence>
<dbReference type="PANTHER" id="PTHR30093">
    <property type="entry name" value="GENERAL SECRETION PATHWAY PROTEIN G"/>
    <property type="match status" value="1"/>
</dbReference>
<dbReference type="NCBIfam" id="TIGR02532">
    <property type="entry name" value="IV_pilin_GFxxxE"/>
    <property type="match status" value="1"/>
</dbReference>
<evidence type="ECO:0000256" key="1">
    <source>
        <dbReference type="SAM" id="Phobius"/>
    </source>
</evidence>
<sequence length="266" mass="28826">MSNYRTAFTLIELLVVISIIAILIAILLPALGAARESARGSACLSQTRQLGIAIHIYASDMQQYFPGARTGSGSSTTTVNGVTYKAGYPNWAQLLHMGDYITGAVGENIPGLAVSNNQYAVLGALKCPSLEPNGIGRSDDPIEPAAMSPQYASYIYNANHNASDATAGSKHFGVGRGNDGTNNGTLAYGQQTDSLHSPSATLVLADGSWNHLTSIYADQWRMFHLRHHDRMNALFADGHSKSIESVRMQRWILFSRVSQSEWPHSW</sequence>
<evidence type="ECO:0000259" key="2">
    <source>
        <dbReference type="Pfam" id="PF07596"/>
    </source>
</evidence>
<keyword evidence="1" id="KW-0812">Transmembrane</keyword>
<dbReference type="InterPro" id="IPR011453">
    <property type="entry name" value="DUF1559"/>
</dbReference>
<feature type="transmembrane region" description="Helical" evidence="1">
    <location>
        <begin position="6"/>
        <end position="31"/>
    </location>
</feature>
<dbReference type="Pfam" id="PF07596">
    <property type="entry name" value="SBP_bac_10"/>
    <property type="match status" value="1"/>
</dbReference>
<proteinExistence type="predicted"/>
<reference evidence="3 4" key="1">
    <citation type="submission" date="2024-08" db="EMBL/GenBank/DDBJ databases">
        <title>Whole-genome sequencing of halo(alkali)philic microorganisms from hypersaline lakes.</title>
        <authorList>
            <person name="Sorokin D.Y."/>
            <person name="Merkel A.Y."/>
            <person name="Messina E."/>
            <person name="Yakimov M."/>
        </authorList>
    </citation>
    <scope>NUCLEOTIDE SEQUENCE [LARGE SCALE GENOMIC DNA]</scope>
    <source>
        <strain evidence="3 4">AB-hyl4</strain>
    </source>
</reference>
<dbReference type="EMBL" id="JBGUBD010000006">
    <property type="protein sequence ID" value="MFA9478765.1"/>
    <property type="molecule type" value="Genomic_DNA"/>
</dbReference>
<comment type="caution">
    <text evidence="3">The sequence shown here is derived from an EMBL/GenBank/DDBJ whole genome shotgun (WGS) entry which is preliminary data.</text>
</comment>